<keyword evidence="3" id="KW-1185">Reference proteome</keyword>
<sequence>LRNNVSARSYRPRPSSPRCQRDISSHETIRITPKLATFTVDHSPINHSIRVPFQWPADVKRSRLVAFTWHKGQGTNALFWFTAAAEYPAHDPVPPLGLPAFCVTRLRNKTFAHTHCFQRPGLSYPKNAVRLGFPNDESAQFPFTDDPTISGTAPLFASGSRKRARISPRALATAINIGEIEDVTDKSPSQPAAADRSRFSRRFLTACPSANDPGFCFLVELMEKTLLVEIAFA</sequence>
<reference evidence="2" key="1">
    <citation type="submission" date="2021-10" db="EMBL/GenBank/DDBJ databases">
        <title>Melipona bicolor Genome sequencing and assembly.</title>
        <authorList>
            <person name="Araujo N.S."/>
            <person name="Arias M.C."/>
        </authorList>
    </citation>
    <scope>NUCLEOTIDE SEQUENCE</scope>
    <source>
        <strain evidence="2">USP_2M_L1-L4_2017</strain>
        <tissue evidence="2">Whole body</tissue>
    </source>
</reference>
<gene>
    <name evidence="2" type="ORF">K0M31_005436</name>
</gene>
<evidence type="ECO:0000256" key="1">
    <source>
        <dbReference type="SAM" id="MobiDB-lite"/>
    </source>
</evidence>
<evidence type="ECO:0000313" key="2">
    <source>
        <dbReference type="EMBL" id="KAK1125900.1"/>
    </source>
</evidence>
<feature type="region of interest" description="Disordered" evidence="1">
    <location>
        <begin position="1"/>
        <end position="22"/>
    </location>
</feature>
<comment type="caution">
    <text evidence="2">The sequence shown here is derived from an EMBL/GenBank/DDBJ whole genome shotgun (WGS) entry which is preliminary data.</text>
</comment>
<protein>
    <submittedName>
        <fullName evidence="2">Uncharacterized protein</fullName>
    </submittedName>
</protein>
<evidence type="ECO:0000313" key="3">
    <source>
        <dbReference type="Proteomes" id="UP001177670"/>
    </source>
</evidence>
<feature type="non-terminal residue" evidence="2">
    <location>
        <position position="1"/>
    </location>
</feature>
<organism evidence="2 3">
    <name type="scientific">Melipona bicolor</name>
    <dbReference type="NCBI Taxonomy" id="60889"/>
    <lineage>
        <taxon>Eukaryota</taxon>
        <taxon>Metazoa</taxon>
        <taxon>Ecdysozoa</taxon>
        <taxon>Arthropoda</taxon>
        <taxon>Hexapoda</taxon>
        <taxon>Insecta</taxon>
        <taxon>Pterygota</taxon>
        <taxon>Neoptera</taxon>
        <taxon>Endopterygota</taxon>
        <taxon>Hymenoptera</taxon>
        <taxon>Apocrita</taxon>
        <taxon>Aculeata</taxon>
        <taxon>Apoidea</taxon>
        <taxon>Anthophila</taxon>
        <taxon>Apidae</taxon>
        <taxon>Melipona</taxon>
    </lineage>
</organism>
<dbReference type="Proteomes" id="UP001177670">
    <property type="component" value="Unassembled WGS sequence"/>
</dbReference>
<feature type="compositionally biased region" description="Low complexity" evidence="1">
    <location>
        <begin position="1"/>
        <end position="18"/>
    </location>
</feature>
<proteinExistence type="predicted"/>
<dbReference type="AlphaFoldDB" id="A0AA40FV01"/>
<dbReference type="EMBL" id="JAHYIQ010000015">
    <property type="protein sequence ID" value="KAK1125900.1"/>
    <property type="molecule type" value="Genomic_DNA"/>
</dbReference>
<accession>A0AA40FV01</accession>
<name>A0AA40FV01_9HYME</name>